<reference evidence="4 5" key="1">
    <citation type="submission" date="2014-04" db="EMBL/GenBank/DDBJ databases">
        <authorList>
            <person name="Bishop-Lilly K.A."/>
            <person name="Broomall S.M."/>
            <person name="Chain P.S."/>
            <person name="Chertkov O."/>
            <person name="Coyne S.R."/>
            <person name="Daligault H.E."/>
            <person name="Davenport K.W."/>
            <person name="Erkkila T."/>
            <person name="Frey K.G."/>
            <person name="Gibbons H.S."/>
            <person name="Gu W."/>
            <person name="Jaissle J."/>
            <person name="Johnson S.L."/>
            <person name="Koroleva G.I."/>
            <person name="Ladner J.T."/>
            <person name="Lo C.-C."/>
            <person name="Minogue T.D."/>
            <person name="Munk C."/>
            <person name="Palacios G.F."/>
            <person name="Redden C.L."/>
            <person name="Rosenzweig C.N."/>
            <person name="Scholz M.B."/>
            <person name="Teshima H."/>
            <person name="Xu Y."/>
        </authorList>
    </citation>
    <scope>NUCLEOTIDE SEQUENCE [LARGE SCALE GENOMIC DNA]</scope>
    <source>
        <strain evidence="5">gladioli</strain>
    </source>
</reference>
<gene>
    <name evidence="4" type="ORF">DM48_7885</name>
</gene>
<dbReference type="InterPro" id="IPR033645">
    <property type="entry name" value="VirB9/CagX/TrbG_C"/>
</dbReference>
<dbReference type="Proteomes" id="UP000029590">
    <property type="component" value="Unassembled WGS sequence"/>
</dbReference>
<dbReference type="RefSeq" id="WP_059443224.1">
    <property type="nucleotide sequence ID" value="NZ_KN150851.1"/>
</dbReference>
<proteinExistence type="inferred from homology"/>
<accession>A0AAW3FAH8</accession>
<comment type="caution">
    <text evidence="4">The sequence shown here is derived from an EMBL/GenBank/DDBJ whole genome shotgun (WGS) entry which is preliminary data.</text>
</comment>
<organism evidence="4 5">
    <name type="scientific">Burkholderia gladioli</name>
    <name type="common">Pseudomonas marginata</name>
    <name type="synonym">Phytomonas marginata</name>
    <dbReference type="NCBI Taxonomy" id="28095"/>
    <lineage>
        <taxon>Bacteria</taxon>
        <taxon>Pseudomonadati</taxon>
        <taxon>Pseudomonadota</taxon>
        <taxon>Betaproteobacteria</taxon>
        <taxon>Burkholderiales</taxon>
        <taxon>Burkholderiaceae</taxon>
        <taxon>Burkholderia</taxon>
    </lineage>
</organism>
<name>A0AAW3FAH8_BURGA</name>
<dbReference type="Pfam" id="PF03524">
    <property type="entry name" value="CagX"/>
    <property type="match status" value="1"/>
</dbReference>
<protein>
    <submittedName>
        <fullName evidence="4">Conjugal transfer family protein</fullName>
    </submittedName>
</protein>
<dbReference type="InterPro" id="IPR038161">
    <property type="entry name" value="VirB9/CagX/TrbG_C_sf"/>
</dbReference>
<feature type="chain" id="PRO_5044025447" evidence="3">
    <location>
        <begin position="26"/>
        <end position="270"/>
    </location>
</feature>
<evidence type="ECO:0000256" key="2">
    <source>
        <dbReference type="ARBA" id="ARBA00022729"/>
    </source>
</evidence>
<keyword evidence="2 3" id="KW-0732">Signal</keyword>
<evidence type="ECO:0000256" key="1">
    <source>
        <dbReference type="ARBA" id="ARBA00006135"/>
    </source>
</evidence>
<evidence type="ECO:0000313" key="4">
    <source>
        <dbReference type="EMBL" id="KGC20358.1"/>
    </source>
</evidence>
<evidence type="ECO:0000313" key="5">
    <source>
        <dbReference type="Proteomes" id="UP000029590"/>
    </source>
</evidence>
<dbReference type="EMBL" id="JPGG01000012">
    <property type="protein sequence ID" value="KGC20358.1"/>
    <property type="molecule type" value="Genomic_DNA"/>
</dbReference>
<comment type="similarity">
    <text evidence="1">Belongs to the TrbG/VirB9 family.</text>
</comment>
<evidence type="ECO:0000256" key="3">
    <source>
        <dbReference type="SAM" id="SignalP"/>
    </source>
</evidence>
<dbReference type="CDD" id="cd06911">
    <property type="entry name" value="VirB9_CagX_TrbG"/>
    <property type="match status" value="1"/>
</dbReference>
<dbReference type="Gene3D" id="2.60.40.2500">
    <property type="match status" value="1"/>
</dbReference>
<sequence>MKTSVRRFGLLVTIACAAACSSVLAADRGDQPFDDPHLREYPFNPDQVYVVQSRVDKFTDFQVPDNERIMELDLSDKRSSQWRFVVSYDQRHALIKPVVESADNVALILTDKRVYHITFLPAIKKGTWDQRVTWAASADAPAWTAPDSVRRAVAASTQPPAPRATDALATINANYTVSGDGAIRPSAVYDDGHLTKIVFPASLQTLPAVLVTSADGKLDKPRWTISTDPSGARSMVVQQLFTKATLVLGSAKADIVNHAFPAAGSGMQAR</sequence>
<feature type="signal peptide" evidence="3">
    <location>
        <begin position="1"/>
        <end position="25"/>
    </location>
</feature>
<dbReference type="InterPro" id="IPR010258">
    <property type="entry name" value="Conjugal_tfr_TrbG/VirB9/CagX"/>
</dbReference>
<dbReference type="AlphaFoldDB" id="A0AAW3FAH8"/>